<dbReference type="GO" id="GO:0004965">
    <property type="term" value="F:G protein-coupled GABA receptor activity"/>
    <property type="evidence" value="ECO:0007669"/>
    <property type="project" value="InterPro"/>
</dbReference>
<dbReference type="GO" id="GO:0038039">
    <property type="term" value="C:G protein-coupled receptor heterodimeric complex"/>
    <property type="evidence" value="ECO:0007669"/>
    <property type="project" value="TreeGrafter"/>
</dbReference>
<dbReference type="PANTHER" id="PTHR10519:SF20">
    <property type="entry name" value="G-PROTEIN COUPLED RECEPTOR 156-RELATED"/>
    <property type="match status" value="1"/>
</dbReference>
<dbReference type="Proteomes" id="UP001283361">
    <property type="component" value="Unassembled WGS sequence"/>
</dbReference>
<dbReference type="InterPro" id="IPR002455">
    <property type="entry name" value="GPCR3_GABA-B"/>
</dbReference>
<gene>
    <name evidence="5" type="ORF">RRG08_042140</name>
</gene>
<evidence type="ECO:0000313" key="5">
    <source>
        <dbReference type="EMBL" id="KAK3779973.1"/>
    </source>
</evidence>
<evidence type="ECO:0000256" key="4">
    <source>
        <dbReference type="ARBA" id="ARBA00023224"/>
    </source>
</evidence>
<name>A0AAE1A303_9GAST</name>
<dbReference type="GO" id="GO:0007214">
    <property type="term" value="P:gamma-aminobutyric acid signaling pathway"/>
    <property type="evidence" value="ECO:0007669"/>
    <property type="project" value="TreeGrafter"/>
</dbReference>
<dbReference type="Gene3D" id="3.40.50.2300">
    <property type="match status" value="2"/>
</dbReference>
<keyword evidence="4" id="KW-0807">Transducer</keyword>
<evidence type="ECO:0000256" key="3">
    <source>
        <dbReference type="ARBA" id="ARBA00023180"/>
    </source>
</evidence>
<keyword evidence="1" id="KW-0297">G-protein coupled receptor</keyword>
<evidence type="ECO:0000256" key="1">
    <source>
        <dbReference type="ARBA" id="ARBA00023040"/>
    </source>
</evidence>
<keyword evidence="6" id="KW-1185">Reference proteome</keyword>
<organism evidence="5 6">
    <name type="scientific">Elysia crispata</name>
    <name type="common">lettuce slug</name>
    <dbReference type="NCBI Taxonomy" id="231223"/>
    <lineage>
        <taxon>Eukaryota</taxon>
        <taxon>Metazoa</taxon>
        <taxon>Spiralia</taxon>
        <taxon>Lophotrochozoa</taxon>
        <taxon>Mollusca</taxon>
        <taxon>Gastropoda</taxon>
        <taxon>Heterobranchia</taxon>
        <taxon>Euthyneura</taxon>
        <taxon>Panpulmonata</taxon>
        <taxon>Sacoglossa</taxon>
        <taxon>Placobranchoidea</taxon>
        <taxon>Plakobranchidae</taxon>
        <taxon>Elysia</taxon>
    </lineage>
</organism>
<protein>
    <submittedName>
        <fullName evidence="5">Uncharacterized protein</fullName>
    </submittedName>
</protein>
<dbReference type="PANTHER" id="PTHR10519">
    <property type="entry name" value="GABA-B RECEPTOR"/>
    <property type="match status" value="1"/>
</dbReference>
<reference evidence="5" key="1">
    <citation type="journal article" date="2023" name="G3 (Bethesda)">
        <title>A reference genome for the long-term kleptoplast-retaining sea slug Elysia crispata morphotype clarki.</title>
        <authorList>
            <person name="Eastman K.E."/>
            <person name="Pendleton A.L."/>
            <person name="Shaikh M.A."/>
            <person name="Suttiyut T."/>
            <person name="Ogas R."/>
            <person name="Tomko P."/>
            <person name="Gavelis G."/>
            <person name="Widhalm J.R."/>
            <person name="Wisecaver J.H."/>
        </authorList>
    </citation>
    <scope>NUCLEOTIDE SEQUENCE</scope>
    <source>
        <strain evidence="5">ECLA1</strain>
    </source>
</reference>
<evidence type="ECO:0000256" key="2">
    <source>
        <dbReference type="ARBA" id="ARBA00023170"/>
    </source>
</evidence>
<keyword evidence="2" id="KW-0675">Receptor</keyword>
<keyword evidence="3" id="KW-0325">Glycoprotein</keyword>
<evidence type="ECO:0000313" key="6">
    <source>
        <dbReference type="Proteomes" id="UP001283361"/>
    </source>
</evidence>
<proteinExistence type="predicted"/>
<sequence length="90" mass="10725">MYNVVEYKETLYGKKYVWFIIGWYPDNWYCHTCTVNQLEEALKFPSSQSTILHQEPRLTEVGMVTAQQFTELVEWMPTRLTSVLSHHRVP</sequence>
<comment type="caution">
    <text evidence="5">The sequence shown here is derived from an EMBL/GenBank/DDBJ whole genome shotgun (WGS) entry which is preliminary data.</text>
</comment>
<accession>A0AAE1A303</accession>
<dbReference type="EMBL" id="JAWDGP010002776">
    <property type="protein sequence ID" value="KAK3779973.1"/>
    <property type="molecule type" value="Genomic_DNA"/>
</dbReference>
<dbReference type="AlphaFoldDB" id="A0AAE1A303"/>